<dbReference type="SUPFAM" id="SSF103506">
    <property type="entry name" value="Mitochondrial carrier"/>
    <property type="match status" value="1"/>
</dbReference>
<keyword evidence="6" id="KW-0999">Mitochondrion inner membrane</keyword>
<dbReference type="GeneTree" id="ENSGT00940000159694"/>
<evidence type="ECO:0000256" key="8">
    <source>
        <dbReference type="ARBA" id="ARBA00023128"/>
    </source>
</evidence>
<dbReference type="Ensembl" id="ENSSMRT00000014584.1">
    <property type="protein sequence ID" value="ENSSMRP00000012516.1"/>
    <property type="gene ID" value="ENSSMRG00000009762.1"/>
</dbReference>
<evidence type="ECO:0000313" key="12">
    <source>
        <dbReference type="Ensembl" id="ENSSMRP00000012516.1"/>
    </source>
</evidence>
<evidence type="ECO:0000256" key="10">
    <source>
        <dbReference type="PROSITE-ProRule" id="PRU00282"/>
    </source>
</evidence>
<dbReference type="PANTHER" id="PTHR45624">
    <property type="entry name" value="MITOCHONDRIAL BASIC AMINO ACIDS TRANSPORTER-RELATED"/>
    <property type="match status" value="1"/>
</dbReference>
<evidence type="ECO:0000256" key="3">
    <source>
        <dbReference type="ARBA" id="ARBA00022448"/>
    </source>
</evidence>
<dbReference type="Proteomes" id="UP000694421">
    <property type="component" value="Unplaced"/>
</dbReference>
<dbReference type="GO" id="GO:0005743">
    <property type="term" value="C:mitochondrial inner membrane"/>
    <property type="evidence" value="ECO:0007669"/>
    <property type="project" value="UniProtKB-SubCell"/>
</dbReference>
<dbReference type="Gene3D" id="1.50.40.10">
    <property type="entry name" value="Mitochondrial carrier domain"/>
    <property type="match status" value="1"/>
</dbReference>
<keyword evidence="3 11" id="KW-0813">Transport</keyword>
<evidence type="ECO:0000256" key="9">
    <source>
        <dbReference type="ARBA" id="ARBA00023136"/>
    </source>
</evidence>
<feature type="repeat" description="Solcar" evidence="10">
    <location>
        <begin position="109"/>
        <end position="196"/>
    </location>
</feature>
<comment type="similarity">
    <text evidence="2 11">Belongs to the mitochondrial carrier (TC 2.A.29) family.</text>
</comment>
<evidence type="ECO:0000256" key="7">
    <source>
        <dbReference type="ARBA" id="ARBA00022989"/>
    </source>
</evidence>
<evidence type="ECO:0000256" key="1">
    <source>
        <dbReference type="ARBA" id="ARBA00004448"/>
    </source>
</evidence>
<keyword evidence="9 10" id="KW-0472">Membrane</keyword>
<reference evidence="12" key="2">
    <citation type="submission" date="2025-09" db="UniProtKB">
        <authorList>
            <consortium name="Ensembl"/>
        </authorList>
    </citation>
    <scope>IDENTIFICATION</scope>
</reference>
<sequence>EKFLLKSFHVIMGLCNGGFGHFCTYHGYSGQGGMPWPRICNLFHEWDKALCPSSGCCLQRALRETYEGLGGLYKGSLALLWRDCFSSAVFFLTYSAMCDCLTPDGKNRPDSWAVLLSGGCAGVLAWGTATPMDILKSRMQADGEGYRKYSGLMHCAKDSIREEGLRVLFKGIGLNSLRAFPTRVCGLRVRSSPAFPNLLPW</sequence>
<dbReference type="PROSITE" id="PS50920">
    <property type="entry name" value="SOLCAR"/>
    <property type="match status" value="1"/>
</dbReference>
<evidence type="ECO:0000256" key="2">
    <source>
        <dbReference type="ARBA" id="ARBA00006375"/>
    </source>
</evidence>
<dbReference type="InterPro" id="IPR023395">
    <property type="entry name" value="MCP_dom_sf"/>
</dbReference>
<comment type="subcellular location">
    <subcellularLocation>
        <location evidence="1">Mitochondrion inner membrane</location>
        <topology evidence="1">Multi-pass membrane protein</topology>
    </subcellularLocation>
</comment>
<evidence type="ECO:0000256" key="5">
    <source>
        <dbReference type="ARBA" id="ARBA00022737"/>
    </source>
</evidence>
<dbReference type="PANTHER" id="PTHR45624:SF3">
    <property type="entry name" value="SOLUTE CARRIER FAMILY 25 MEMBER 47"/>
    <property type="match status" value="1"/>
</dbReference>
<evidence type="ECO:0000256" key="4">
    <source>
        <dbReference type="ARBA" id="ARBA00022692"/>
    </source>
</evidence>
<dbReference type="GO" id="GO:0022857">
    <property type="term" value="F:transmembrane transporter activity"/>
    <property type="evidence" value="ECO:0007669"/>
    <property type="project" value="TreeGrafter"/>
</dbReference>
<dbReference type="Pfam" id="PF00153">
    <property type="entry name" value="Mito_carr"/>
    <property type="match status" value="1"/>
</dbReference>
<evidence type="ECO:0000256" key="11">
    <source>
        <dbReference type="RuleBase" id="RU000488"/>
    </source>
</evidence>
<proteinExistence type="inferred from homology"/>
<dbReference type="InterPro" id="IPR018108">
    <property type="entry name" value="MCP_transmembrane"/>
</dbReference>
<protein>
    <submittedName>
        <fullName evidence="12">Solute carrier family 25 member 47</fullName>
    </submittedName>
</protein>
<evidence type="ECO:0000256" key="6">
    <source>
        <dbReference type="ARBA" id="ARBA00022792"/>
    </source>
</evidence>
<name>A0A8D0BUF4_SALMN</name>
<keyword evidence="5" id="KW-0677">Repeat</keyword>
<dbReference type="InterPro" id="IPR050567">
    <property type="entry name" value="Mitochondrial_Carrier"/>
</dbReference>
<keyword evidence="4 10" id="KW-0812">Transmembrane</keyword>
<reference evidence="12" key="1">
    <citation type="submission" date="2025-08" db="UniProtKB">
        <authorList>
            <consortium name="Ensembl"/>
        </authorList>
    </citation>
    <scope>IDENTIFICATION</scope>
</reference>
<accession>A0A8D0BUF4</accession>
<dbReference type="AlphaFoldDB" id="A0A8D0BUF4"/>
<evidence type="ECO:0000313" key="13">
    <source>
        <dbReference type="Proteomes" id="UP000694421"/>
    </source>
</evidence>
<keyword evidence="13" id="KW-1185">Reference proteome</keyword>
<keyword evidence="8" id="KW-0496">Mitochondrion</keyword>
<keyword evidence="7" id="KW-1133">Transmembrane helix</keyword>
<organism evidence="12 13">
    <name type="scientific">Salvator merianae</name>
    <name type="common">Argentine black and white tegu</name>
    <name type="synonym">Tupinambis merianae</name>
    <dbReference type="NCBI Taxonomy" id="96440"/>
    <lineage>
        <taxon>Eukaryota</taxon>
        <taxon>Metazoa</taxon>
        <taxon>Chordata</taxon>
        <taxon>Craniata</taxon>
        <taxon>Vertebrata</taxon>
        <taxon>Euteleostomi</taxon>
        <taxon>Lepidosauria</taxon>
        <taxon>Squamata</taxon>
        <taxon>Bifurcata</taxon>
        <taxon>Unidentata</taxon>
        <taxon>Episquamata</taxon>
        <taxon>Laterata</taxon>
        <taxon>Teiioidea</taxon>
        <taxon>Teiidae</taxon>
        <taxon>Salvator</taxon>
    </lineage>
</organism>